<evidence type="ECO:0000256" key="1">
    <source>
        <dbReference type="SAM" id="Phobius"/>
    </source>
</evidence>
<accession>A0A423SN88</accession>
<feature type="transmembrane region" description="Helical" evidence="1">
    <location>
        <begin position="25"/>
        <end position="49"/>
    </location>
</feature>
<keyword evidence="1" id="KW-1133">Transmembrane helix</keyword>
<keyword evidence="3" id="KW-1185">Reference proteome</keyword>
<sequence length="295" mass="34370">MIRLEEPSDVFGKGSRSRSDGKHRAVVFVVLFCLLLAYSVYATLLLYSYSRTPEIAPEPRVPYIPNDIEDLFHFVTTVRASCRNPLTIEGSLYREGENRSVRVEGHEGTYICLDGLPKTPDACRLYAFGVNREDIKFEMDMGKRGCRSHIVTPLTEYSYSKLGVNTYLYPLHLSNDTGLGHYTLDNFMNLLNHMRKPIHYVKTTLAGAEWTLLFNLFTSSYQAYVNVKQVRLLLHLPPANDENLQTLTEMYRMLIGLEYYGYKLVYSRPLPDTQYYHAYFERELYTKYETVWIRR</sequence>
<dbReference type="PANTHER" id="PTHR32026">
    <property type="entry name" value="METHYLTRANSFERASE-LIKE PROTEIN 24"/>
    <property type="match status" value="1"/>
</dbReference>
<dbReference type="PANTHER" id="PTHR32026:SF10">
    <property type="entry name" value="METHYLTRANSFERASE-LIKE PROTEIN 24-RELATED"/>
    <property type="match status" value="1"/>
</dbReference>
<reference evidence="2 3" key="1">
    <citation type="submission" date="2018-04" db="EMBL/GenBank/DDBJ databases">
        <authorList>
            <person name="Zhang X."/>
            <person name="Yuan J."/>
            <person name="Li F."/>
            <person name="Xiang J."/>
        </authorList>
    </citation>
    <scope>NUCLEOTIDE SEQUENCE [LARGE SCALE GENOMIC DNA]</scope>
    <source>
        <tissue evidence="2">Muscle</tissue>
    </source>
</reference>
<evidence type="ECO:0000313" key="3">
    <source>
        <dbReference type="Proteomes" id="UP000283509"/>
    </source>
</evidence>
<evidence type="ECO:0008006" key="4">
    <source>
        <dbReference type="Google" id="ProtNLM"/>
    </source>
</evidence>
<evidence type="ECO:0000313" key="2">
    <source>
        <dbReference type="EMBL" id="ROT65670.1"/>
    </source>
</evidence>
<dbReference type="InterPro" id="IPR026913">
    <property type="entry name" value="METTL24"/>
</dbReference>
<dbReference type="OrthoDB" id="6355320at2759"/>
<proteinExistence type="predicted"/>
<organism evidence="2 3">
    <name type="scientific">Penaeus vannamei</name>
    <name type="common">Whiteleg shrimp</name>
    <name type="synonym">Litopenaeus vannamei</name>
    <dbReference type="NCBI Taxonomy" id="6689"/>
    <lineage>
        <taxon>Eukaryota</taxon>
        <taxon>Metazoa</taxon>
        <taxon>Ecdysozoa</taxon>
        <taxon>Arthropoda</taxon>
        <taxon>Crustacea</taxon>
        <taxon>Multicrustacea</taxon>
        <taxon>Malacostraca</taxon>
        <taxon>Eumalacostraca</taxon>
        <taxon>Eucarida</taxon>
        <taxon>Decapoda</taxon>
        <taxon>Dendrobranchiata</taxon>
        <taxon>Penaeoidea</taxon>
        <taxon>Penaeidae</taxon>
        <taxon>Penaeus</taxon>
    </lineage>
</organism>
<protein>
    <recommendedName>
        <fullName evidence="4">Methyltransferase domain-containing protein</fullName>
    </recommendedName>
</protein>
<keyword evidence="1" id="KW-0472">Membrane</keyword>
<comment type="caution">
    <text evidence="2">The sequence shown here is derived from an EMBL/GenBank/DDBJ whole genome shotgun (WGS) entry which is preliminary data.</text>
</comment>
<keyword evidence="1" id="KW-0812">Transmembrane</keyword>
<gene>
    <name evidence="2" type="ORF">C7M84_016351</name>
</gene>
<reference evidence="2 3" key="2">
    <citation type="submission" date="2019-01" db="EMBL/GenBank/DDBJ databases">
        <title>The decoding of complex shrimp genome reveals the adaptation for benthos swimmer, frequently molting mechanism and breeding impact on genome.</title>
        <authorList>
            <person name="Sun Y."/>
            <person name="Gao Y."/>
            <person name="Yu Y."/>
        </authorList>
    </citation>
    <scope>NUCLEOTIDE SEQUENCE [LARGE SCALE GENOMIC DNA]</scope>
    <source>
        <tissue evidence="2">Muscle</tissue>
    </source>
</reference>
<dbReference type="Proteomes" id="UP000283509">
    <property type="component" value="Unassembled WGS sequence"/>
</dbReference>
<dbReference type="EMBL" id="QCYY01003059">
    <property type="protein sequence ID" value="ROT65670.1"/>
    <property type="molecule type" value="Genomic_DNA"/>
</dbReference>
<name>A0A423SN88_PENVA</name>
<dbReference type="AlphaFoldDB" id="A0A423SN88"/>